<comment type="caution">
    <text evidence="1">The sequence shown here is derived from an EMBL/GenBank/DDBJ whole genome shotgun (WGS) entry which is preliminary data.</text>
</comment>
<keyword evidence="2" id="KW-1185">Reference proteome</keyword>
<organism evidence="1 2">
    <name type="scientific">Candidatus Mesenet longicola</name>
    <dbReference type="NCBI Taxonomy" id="1892558"/>
    <lineage>
        <taxon>Bacteria</taxon>
        <taxon>Pseudomonadati</taxon>
        <taxon>Pseudomonadota</taxon>
        <taxon>Alphaproteobacteria</taxon>
        <taxon>Rickettsiales</taxon>
        <taxon>Anaplasmataceae</taxon>
        <taxon>Candidatus Mesenet</taxon>
    </lineage>
</organism>
<reference evidence="1 2" key="1">
    <citation type="journal article" date="2021" name="Microb. Ecol.">
        <title>Candidatus Mesenet longicola: Novel Endosymbionts of Brontispa longissima that Induce Cytoplasmic Incompatibility.</title>
        <authorList>
            <person name="Takano S."/>
            <person name="Gotoh Y."/>
            <person name="Hayashi T."/>
        </authorList>
    </citation>
    <scope>NUCLEOTIDE SEQUENCE [LARGE SCALE GENOMIC DNA]</scope>
    <source>
        <strain evidence="1">L5</strain>
    </source>
</reference>
<accession>A0A8J3MR01</accession>
<sequence>MIPDFNIITGESFVIENLKNRLISLRITDELGTTSDEAEICFNYEFRFYR</sequence>
<dbReference type="EMBL" id="BNGU01000076">
    <property type="protein sequence ID" value="GHM60102.1"/>
    <property type="molecule type" value="Genomic_DNA"/>
</dbReference>
<protein>
    <submittedName>
        <fullName evidence="1">Uncharacterized protein</fullName>
    </submittedName>
</protein>
<proteinExistence type="predicted"/>
<evidence type="ECO:0000313" key="1">
    <source>
        <dbReference type="EMBL" id="GHM60102.1"/>
    </source>
</evidence>
<evidence type="ECO:0000313" key="2">
    <source>
        <dbReference type="Proteomes" id="UP000637906"/>
    </source>
</evidence>
<gene>
    <name evidence="1" type="ORF">sL5_10950</name>
</gene>
<name>A0A8J3MR01_9RICK</name>
<dbReference type="Proteomes" id="UP000637906">
    <property type="component" value="Unassembled WGS sequence"/>
</dbReference>
<dbReference type="AlphaFoldDB" id="A0A8J3MR01"/>